<protein>
    <submittedName>
        <fullName evidence="2">Uncharacterized protein</fullName>
    </submittedName>
</protein>
<organism evidence="2">
    <name type="scientific">Gibberella zeae</name>
    <name type="common">Wheat head blight fungus</name>
    <name type="synonym">Fusarium graminearum</name>
    <dbReference type="NCBI Taxonomy" id="5518"/>
    <lineage>
        <taxon>Eukaryota</taxon>
        <taxon>Fungi</taxon>
        <taxon>Dikarya</taxon>
        <taxon>Ascomycota</taxon>
        <taxon>Pezizomycotina</taxon>
        <taxon>Sordariomycetes</taxon>
        <taxon>Hypocreomycetidae</taxon>
        <taxon>Hypocreales</taxon>
        <taxon>Nectriaceae</taxon>
        <taxon>Fusarium</taxon>
    </lineage>
</organism>
<sequence length="101" mass="11397">MGVESNQVSLHLARERAVSVWMRKGLASSDKTPYIPDTETRERKNKSPSSSAKVSAKSWPIAGRIIKAWLTSSSHPSYVYYILGWDQDSGTSLLEIWRDEL</sequence>
<dbReference type="AlphaFoldDB" id="A0A4U9F8T4"/>
<name>A0A4U9F8T4_GIBZA</name>
<feature type="compositionally biased region" description="Low complexity" evidence="1">
    <location>
        <begin position="47"/>
        <end position="56"/>
    </location>
</feature>
<evidence type="ECO:0000256" key="1">
    <source>
        <dbReference type="SAM" id="MobiDB-lite"/>
    </source>
</evidence>
<accession>A0A4U9F8T4</accession>
<feature type="region of interest" description="Disordered" evidence="1">
    <location>
        <begin position="26"/>
        <end position="56"/>
    </location>
</feature>
<dbReference type="EMBL" id="CAAKMV010000055">
    <property type="protein sequence ID" value="VIO53361.1"/>
    <property type="molecule type" value="Genomic_DNA"/>
</dbReference>
<proteinExistence type="predicted"/>
<reference evidence="2" key="1">
    <citation type="submission" date="2019-04" db="EMBL/GenBank/DDBJ databases">
        <authorList>
            <person name="Melise S."/>
            <person name="Noan J."/>
            <person name="Okalmin O."/>
        </authorList>
    </citation>
    <scope>NUCLEOTIDE SEQUENCE</scope>
    <source>
        <strain evidence="2">FN9</strain>
    </source>
</reference>
<evidence type="ECO:0000313" key="2">
    <source>
        <dbReference type="EMBL" id="VIO53361.1"/>
    </source>
</evidence>
<gene>
    <name evidence="2" type="ORF">FUG_LOCUS72958</name>
</gene>